<evidence type="ECO:0000313" key="2">
    <source>
        <dbReference type="EMBL" id="KAK6645612.1"/>
    </source>
</evidence>
<feature type="compositionally biased region" description="Basic and acidic residues" evidence="1">
    <location>
        <begin position="97"/>
        <end position="115"/>
    </location>
</feature>
<organism evidence="2 3">
    <name type="scientific">Polyplax serrata</name>
    <name type="common">Common mouse louse</name>
    <dbReference type="NCBI Taxonomy" id="468196"/>
    <lineage>
        <taxon>Eukaryota</taxon>
        <taxon>Metazoa</taxon>
        <taxon>Ecdysozoa</taxon>
        <taxon>Arthropoda</taxon>
        <taxon>Hexapoda</taxon>
        <taxon>Insecta</taxon>
        <taxon>Pterygota</taxon>
        <taxon>Neoptera</taxon>
        <taxon>Paraneoptera</taxon>
        <taxon>Psocodea</taxon>
        <taxon>Troctomorpha</taxon>
        <taxon>Phthiraptera</taxon>
        <taxon>Anoplura</taxon>
        <taxon>Polyplacidae</taxon>
        <taxon>Polyplax</taxon>
    </lineage>
</organism>
<reference evidence="2 3" key="1">
    <citation type="submission" date="2023-10" db="EMBL/GenBank/DDBJ databases">
        <title>Genomes of two closely related lineages of the louse Polyplax serrata with different host specificities.</title>
        <authorList>
            <person name="Martinu J."/>
            <person name="Tarabai H."/>
            <person name="Stefka J."/>
            <person name="Hypsa V."/>
        </authorList>
    </citation>
    <scope>NUCLEOTIDE SEQUENCE [LARGE SCALE GENOMIC DNA]</scope>
    <source>
        <strain evidence="2">HR10_N</strain>
    </source>
</reference>
<evidence type="ECO:0000313" key="3">
    <source>
        <dbReference type="Proteomes" id="UP001372834"/>
    </source>
</evidence>
<proteinExistence type="predicted"/>
<accession>A0AAN8XUQ1</accession>
<protein>
    <submittedName>
        <fullName evidence="2">Uncharacterized protein</fullName>
    </submittedName>
</protein>
<evidence type="ECO:0000256" key="1">
    <source>
        <dbReference type="SAM" id="MobiDB-lite"/>
    </source>
</evidence>
<dbReference type="EMBL" id="JAWJWE010000001">
    <property type="protein sequence ID" value="KAK6645612.1"/>
    <property type="molecule type" value="Genomic_DNA"/>
</dbReference>
<feature type="region of interest" description="Disordered" evidence="1">
    <location>
        <begin position="97"/>
        <end position="139"/>
    </location>
</feature>
<gene>
    <name evidence="2" type="ORF">RUM43_001892</name>
</gene>
<dbReference type="Proteomes" id="UP001372834">
    <property type="component" value="Unassembled WGS sequence"/>
</dbReference>
<dbReference type="AlphaFoldDB" id="A0AAN8XUQ1"/>
<name>A0AAN8XUQ1_POLSC</name>
<sequence>MQNTLETRTPGFSTLSETMDSRCWIAQSLKLFHCLLLASDSKSQVSPTEMPRIAPGRNGKMKLEKPTWEGGLFEFSVHGPGHTVNFFEKSTKNQRGSLEDYRKMMDGPEKVKEKDENDDDIDNPFQRSLPYPKPHVWYP</sequence>
<feature type="region of interest" description="Disordered" evidence="1">
    <location>
        <begin position="44"/>
        <end position="63"/>
    </location>
</feature>
<comment type="caution">
    <text evidence="2">The sequence shown here is derived from an EMBL/GenBank/DDBJ whole genome shotgun (WGS) entry which is preliminary data.</text>
</comment>